<dbReference type="PANTHER" id="PTHR21666:SF285">
    <property type="entry name" value="M23 FAMILY METALLOPEPTIDASE"/>
    <property type="match status" value="1"/>
</dbReference>
<evidence type="ECO:0000313" key="2">
    <source>
        <dbReference type="EMBL" id="MCZ4281752.1"/>
    </source>
</evidence>
<sequence>MRLIPLLFVLLLQTGAVLGEEAVSLKGQLIQGGIIIGKTAPGSQILLDGQALRVSAVGDFVFGFDRDAEPQALLTVIAPGQAPLIQKLEIARRDYDIQKIEGVEQKYVSPPKEVTERISRDAQLVAAARKDDIDKPMFASGFSWPAQGRISGVYGSQRVFNGVPKRPHYGVDVAAPVGTPILAPAEGIVTLAEPDLYYSGGTVILDHGHGLSSTFLHMDSVTVRVGEYLKSGDQLGTLGATGRVTGPHLDWRMNWFEQRVDPQTLVEAMPQ</sequence>
<dbReference type="InterPro" id="IPR050570">
    <property type="entry name" value="Cell_wall_metabolism_enzyme"/>
</dbReference>
<name>A0ABT4LKW4_9PROT</name>
<dbReference type="PANTHER" id="PTHR21666">
    <property type="entry name" value="PEPTIDASE-RELATED"/>
    <property type="match status" value="1"/>
</dbReference>
<dbReference type="Pfam" id="PF01551">
    <property type="entry name" value="Peptidase_M23"/>
    <property type="match status" value="1"/>
</dbReference>
<reference evidence="2" key="1">
    <citation type="submission" date="2022-12" db="EMBL/GenBank/DDBJ databases">
        <title>Bacterial isolates from different developmental stages of Nematostella vectensis.</title>
        <authorList>
            <person name="Fraune S."/>
        </authorList>
    </citation>
    <scope>NUCLEOTIDE SEQUENCE</scope>
    <source>
        <strain evidence="2">G21630-S1</strain>
    </source>
</reference>
<proteinExistence type="predicted"/>
<dbReference type="Gene3D" id="2.70.70.10">
    <property type="entry name" value="Glucose Permease (Domain IIA)"/>
    <property type="match status" value="1"/>
</dbReference>
<dbReference type="Proteomes" id="UP001069802">
    <property type="component" value="Unassembled WGS sequence"/>
</dbReference>
<dbReference type="RefSeq" id="WP_269423913.1">
    <property type="nucleotide sequence ID" value="NZ_JAPWGY010000004.1"/>
</dbReference>
<keyword evidence="3" id="KW-1185">Reference proteome</keyword>
<dbReference type="EMBL" id="JAPWGY010000004">
    <property type="protein sequence ID" value="MCZ4281752.1"/>
    <property type="molecule type" value="Genomic_DNA"/>
</dbReference>
<dbReference type="CDD" id="cd12797">
    <property type="entry name" value="M23_peptidase"/>
    <property type="match status" value="1"/>
</dbReference>
<dbReference type="InterPro" id="IPR016047">
    <property type="entry name" value="M23ase_b-sheet_dom"/>
</dbReference>
<organism evidence="2 3">
    <name type="scientific">Kiloniella laminariae</name>
    <dbReference type="NCBI Taxonomy" id="454162"/>
    <lineage>
        <taxon>Bacteria</taxon>
        <taxon>Pseudomonadati</taxon>
        <taxon>Pseudomonadota</taxon>
        <taxon>Alphaproteobacteria</taxon>
        <taxon>Rhodospirillales</taxon>
        <taxon>Kiloniellaceae</taxon>
        <taxon>Kiloniella</taxon>
    </lineage>
</organism>
<protein>
    <submittedName>
        <fullName evidence="2">M23 family metallopeptidase</fullName>
    </submittedName>
</protein>
<accession>A0ABT4LKW4</accession>
<evidence type="ECO:0000313" key="3">
    <source>
        <dbReference type="Proteomes" id="UP001069802"/>
    </source>
</evidence>
<feature type="domain" description="M23ase beta-sheet core" evidence="1">
    <location>
        <begin position="167"/>
        <end position="262"/>
    </location>
</feature>
<evidence type="ECO:0000259" key="1">
    <source>
        <dbReference type="Pfam" id="PF01551"/>
    </source>
</evidence>
<gene>
    <name evidence="2" type="ORF">O4H49_13255</name>
</gene>
<dbReference type="InterPro" id="IPR011055">
    <property type="entry name" value="Dup_hybrid_motif"/>
</dbReference>
<comment type="caution">
    <text evidence="2">The sequence shown here is derived from an EMBL/GenBank/DDBJ whole genome shotgun (WGS) entry which is preliminary data.</text>
</comment>
<dbReference type="SUPFAM" id="SSF51261">
    <property type="entry name" value="Duplicated hybrid motif"/>
    <property type="match status" value="1"/>
</dbReference>